<gene>
    <name evidence="2" type="ORF">LHCIRMBIA951_01759</name>
</gene>
<proteinExistence type="predicted"/>
<protein>
    <submittedName>
        <fullName evidence="2">Uncharacterized protein</fullName>
    </submittedName>
</protein>
<evidence type="ECO:0000256" key="1">
    <source>
        <dbReference type="SAM" id="MobiDB-lite"/>
    </source>
</evidence>
<dbReference type="EMBL" id="CBUK010000159">
    <property type="protein sequence ID" value="CDI59184.1"/>
    <property type="molecule type" value="Genomic_DNA"/>
</dbReference>
<accession>U6F860</accession>
<organism evidence="2 3">
    <name type="scientific">Lactobacillus helveticus CIRM-BIA 951</name>
    <dbReference type="NCBI Taxonomy" id="1226334"/>
    <lineage>
        <taxon>Bacteria</taxon>
        <taxon>Bacillati</taxon>
        <taxon>Bacillota</taxon>
        <taxon>Bacilli</taxon>
        <taxon>Lactobacillales</taxon>
        <taxon>Lactobacillaceae</taxon>
        <taxon>Lactobacillus</taxon>
    </lineage>
</organism>
<sequence>MLGNNSEWNQSTKEQVESWLIG</sequence>
<dbReference type="Proteomes" id="UP000017248">
    <property type="component" value="Unassembled WGS sequence"/>
</dbReference>
<keyword evidence="3" id="KW-1185">Reference proteome</keyword>
<reference evidence="2" key="1">
    <citation type="submission" date="2013-09" db="EMBL/GenBank/DDBJ databases">
        <title>Draft Genome Sequence of five Lactobacillus helveticus strains CIRM-BIA 101T, 103, 104, 951 and 953 isolated from milk product.</title>
        <authorList>
            <person name="Valence F."/>
            <person name="Chuat V."/>
            <person name="Ma L."/>
            <person name="Creno S."/>
            <person name="Falentin H."/>
            <person name="Lortal S."/>
            <person name="Bizet C."/>
            <person name="Clermont D."/>
            <person name="Loux V."/>
            <person name="Bouchier C."/>
            <person name="Cousin S."/>
        </authorList>
    </citation>
    <scope>NUCLEOTIDE SEQUENCE [LARGE SCALE GENOMIC DNA]</scope>
    <source>
        <strain evidence="2">CIRM-BIA 951</strain>
    </source>
</reference>
<feature type="region of interest" description="Disordered" evidence="1">
    <location>
        <begin position="1"/>
        <end position="22"/>
    </location>
</feature>
<dbReference type="AlphaFoldDB" id="U6F860"/>
<dbReference type="HOGENOM" id="CLU_3424775_0_0_9"/>
<evidence type="ECO:0000313" key="2">
    <source>
        <dbReference type="EMBL" id="CDI59184.1"/>
    </source>
</evidence>
<comment type="caution">
    <text evidence="2">The sequence shown here is derived from an EMBL/GenBank/DDBJ whole genome shotgun (WGS) entry which is preliminary data.</text>
</comment>
<name>U6F860_LACHE</name>
<feature type="compositionally biased region" description="Polar residues" evidence="1">
    <location>
        <begin position="1"/>
        <end position="13"/>
    </location>
</feature>
<evidence type="ECO:0000313" key="3">
    <source>
        <dbReference type="Proteomes" id="UP000017248"/>
    </source>
</evidence>